<keyword evidence="2" id="KW-0813">Transport</keyword>
<keyword evidence="7" id="KW-1185">Reference proteome</keyword>
<dbReference type="SUPFAM" id="SSF52540">
    <property type="entry name" value="P-loop containing nucleoside triphosphate hydrolases"/>
    <property type="match status" value="1"/>
</dbReference>
<proteinExistence type="predicted"/>
<feature type="domain" description="ABC transporter" evidence="5">
    <location>
        <begin position="8"/>
        <end position="243"/>
    </location>
</feature>
<sequence length="372" mass="40091">MLPPLNVVELDQVVKCFSEPGGKPLRAVDAVSLAVRAGEFFSLLGESGCGKTTVLRLIGGFEQPDGGTIAIAGQPMAGVPPYRRPVNTVFQSYALFPHLNVYRNVAFGLEMERLGRGEVRLRVEEMLALVRLEKLAARKPQQLSGGQKQRVALARALAKRPAVLLLDEPLSALDLQLRRQLRLELKALQRQTGITFIFVTHDQEEALSLSDRVGVMRAGRLLQVGTAAEIYERPTSRFVAEFVGETNWLTGSVESVEAGVVSVFVPGIDQVVRGMATAAVVSGERVSVAIRPEKLVLLGADAVACAGVNRFAATLGATRYEGALTRQEVLLAGGERFWLLLTNRNGREVLAEGAACVLSADCHDTIVLAEGN</sequence>
<dbReference type="InterPro" id="IPR027417">
    <property type="entry name" value="P-loop_NTPase"/>
</dbReference>
<dbReference type="FunFam" id="3.40.50.300:FF:000133">
    <property type="entry name" value="Spermidine/putrescine import ATP-binding protein PotA"/>
    <property type="match status" value="1"/>
</dbReference>
<dbReference type="PANTHER" id="PTHR42781">
    <property type="entry name" value="SPERMIDINE/PUTRESCINE IMPORT ATP-BINDING PROTEIN POTA"/>
    <property type="match status" value="1"/>
</dbReference>
<dbReference type="AlphaFoldDB" id="Q7NKS3"/>
<dbReference type="InParanoid" id="Q7NKS3"/>
<dbReference type="PATRIC" id="fig|251221.4.peg.1433"/>
<dbReference type="Gene3D" id="3.40.50.300">
    <property type="entry name" value="P-loop containing nucleotide triphosphate hydrolases"/>
    <property type="match status" value="1"/>
</dbReference>
<dbReference type="GO" id="GO:0016887">
    <property type="term" value="F:ATP hydrolysis activity"/>
    <property type="evidence" value="ECO:0007669"/>
    <property type="project" value="InterPro"/>
</dbReference>
<dbReference type="GO" id="GO:0043190">
    <property type="term" value="C:ATP-binding cassette (ABC) transporter complex"/>
    <property type="evidence" value="ECO:0007669"/>
    <property type="project" value="InterPro"/>
</dbReference>
<dbReference type="InterPro" id="IPR050093">
    <property type="entry name" value="ABC_SmlMolc_Importer"/>
</dbReference>
<dbReference type="PROSITE" id="PS00211">
    <property type="entry name" value="ABC_TRANSPORTER_1"/>
    <property type="match status" value="1"/>
</dbReference>
<dbReference type="InterPro" id="IPR003439">
    <property type="entry name" value="ABC_transporter-like_ATP-bd"/>
</dbReference>
<dbReference type="PROSITE" id="PS50893">
    <property type="entry name" value="ABC_TRANSPORTER_2"/>
    <property type="match status" value="1"/>
</dbReference>
<dbReference type="EMBL" id="BA000045">
    <property type="protein sequence ID" value="BAC89345.1"/>
    <property type="molecule type" value="Genomic_DNA"/>
</dbReference>
<keyword evidence="3" id="KW-0547">Nucleotide-binding</keyword>
<dbReference type="KEGG" id="gvi:gll1404"/>
<evidence type="ECO:0000256" key="2">
    <source>
        <dbReference type="ARBA" id="ARBA00022448"/>
    </source>
</evidence>
<dbReference type="PANTHER" id="PTHR42781:SF4">
    <property type="entry name" value="SPERMIDINE_PUTRESCINE IMPORT ATP-BINDING PROTEIN POTA"/>
    <property type="match status" value="1"/>
</dbReference>
<reference evidence="6 7" key="1">
    <citation type="journal article" date="2003" name="DNA Res.">
        <title>Complete genome structure of Gloeobacter violaceus PCC 7421, a cyanobacterium that lacks thylakoids.</title>
        <authorList>
            <person name="Nakamura Y."/>
            <person name="Kaneko T."/>
            <person name="Sato S."/>
            <person name="Mimuro M."/>
            <person name="Miyashita H."/>
            <person name="Tsuchiya T."/>
            <person name="Sasamoto S."/>
            <person name="Watanabe A."/>
            <person name="Kawashima K."/>
            <person name="Kishida Y."/>
            <person name="Kiyokawa C."/>
            <person name="Kohara M."/>
            <person name="Matsumoto M."/>
            <person name="Matsuno A."/>
            <person name="Nakazaki N."/>
            <person name="Shimpo S."/>
            <person name="Takeuchi C."/>
            <person name="Yamada M."/>
            <person name="Tabata S."/>
        </authorList>
    </citation>
    <scope>NUCLEOTIDE SEQUENCE [LARGE SCALE GENOMIC DNA]</scope>
    <source>
        <strain evidence="7">ATCC 29082 / PCC 7421</strain>
    </source>
</reference>
<dbReference type="GO" id="GO:0140359">
    <property type="term" value="F:ABC-type transporter activity"/>
    <property type="evidence" value="ECO:0000318"/>
    <property type="project" value="GO_Central"/>
</dbReference>
<comment type="subcellular location">
    <subcellularLocation>
        <location evidence="1">Cell inner membrane</location>
        <topology evidence="1">Peripheral membrane protein</topology>
    </subcellularLocation>
</comment>
<reference evidence="6 7" key="2">
    <citation type="journal article" date="2003" name="DNA Res.">
        <title>Complete genome structure of Gloeobacter violaceus PCC 7421, a cyanobacterium that lacks thylakoids (supplement).</title>
        <authorList>
            <person name="Nakamura Y."/>
            <person name="Kaneko T."/>
            <person name="Sato S."/>
            <person name="Mimuro M."/>
            <person name="Miyashita H."/>
            <person name="Tsuchiya T."/>
            <person name="Sasamoto S."/>
            <person name="Watanabe A."/>
            <person name="Kawashima K."/>
            <person name="Kishida Y."/>
            <person name="Kiyokawa C."/>
            <person name="Kohara M."/>
            <person name="Matsumoto M."/>
            <person name="Matsuno A."/>
            <person name="Nakazaki N."/>
            <person name="Shimpo S."/>
            <person name="Takeuchi C."/>
            <person name="Yamada M."/>
            <person name="Tabata S."/>
        </authorList>
    </citation>
    <scope>NUCLEOTIDE SEQUENCE [LARGE SCALE GENOMIC DNA]</scope>
    <source>
        <strain evidence="7">ATCC 29082 / PCC 7421</strain>
    </source>
</reference>
<organism evidence="6 7">
    <name type="scientific">Gloeobacter violaceus (strain ATCC 29082 / PCC 7421)</name>
    <dbReference type="NCBI Taxonomy" id="251221"/>
    <lineage>
        <taxon>Bacteria</taxon>
        <taxon>Bacillati</taxon>
        <taxon>Cyanobacteriota</taxon>
        <taxon>Cyanophyceae</taxon>
        <taxon>Gloeobacterales</taxon>
        <taxon>Gloeobacteraceae</taxon>
        <taxon>Gloeobacter</taxon>
    </lineage>
</organism>
<evidence type="ECO:0000256" key="1">
    <source>
        <dbReference type="ARBA" id="ARBA00004417"/>
    </source>
</evidence>
<protein>
    <submittedName>
        <fullName evidence="6">ABC transporter ATP-binding protein</fullName>
    </submittedName>
</protein>
<evidence type="ECO:0000313" key="7">
    <source>
        <dbReference type="Proteomes" id="UP000000557"/>
    </source>
</evidence>
<dbReference type="STRING" id="251221.gene:10758887"/>
<evidence type="ECO:0000256" key="3">
    <source>
        <dbReference type="ARBA" id="ARBA00022741"/>
    </source>
</evidence>
<dbReference type="PhylomeDB" id="Q7NKS3"/>
<dbReference type="SMART" id="SM00382">
    <property type="entry name" value="AAA"/>
    <property type="match status" value="1"/>
</dbReference>
<dbReference type="InterPro" id="IPR013611">
    <property type="entry name" value="Transp-assoc_OB_typ2"/>
</dbReference>
<dbReference type="RefSeq" id="WP_011141404.1">
    <property type="nucleotide sequence ID" value="NC_005125.1"/>
</dbReference>
<dbReference type="HOGENOM" id="CLU_000604_1_1_3"/>
<dbReference type="eggNOG" id="COG3842">
    <property type="taxonomic scope" value="Bacteria"/>
</dbReference>
<name>Q7NKS3_GLOVI</name>
<dbReference type="EnsemblBacteria" id="BAC89345">
    <property type="protein sequence ID" value="BAC89345"/>
    <property type="gene ID" value="BAC89345"/>
</dbReference>
<gene>
    <name evidence="6" type="ordered locus">gll1404</name>
</gene>
<evidence type="ECO:0000259" key="5">
    <source>
        <dbReference type="PROSITE" id="PS50893"/>
    </source>
</evidence>
<dbReference type="InterPro" id="IPR008995">
    <property type="entry name" value="Mo/tungstate-bd_C_term_dom"/>
</dbReference>
<evidence type="ECO:0000256" key="4">
    <source>
        <dbReference type="ARBA" id="ARBA00022840"/>
    </source>
</evidence>
<dbReference type="Pfam" id="PF08402">
    <property type="entry name" value="TOBE_2"/>
    <property type="match status" value="1"/>
</dbReference>
<dbReference type="Proteomes" id="UP000000557">
    <property type="component" value="Chromosome"/>
</dbReference>
<keyword evidence="4 6" id="KW-0067">ATP-binding</keyword>
<dbReference type="SUPFAM" id="SSF50331">
    <property type="entry name" value="MOP-like"/>
    <property type="match status" value="1"/>
</dbReference>
<dbReference type="InterPro" id="IPR017871">
    <property type="entry name" value="ABC_transporter-like_CS"/>
</dbReference>
<dbReference type="InterPro" id="IPR003593">
    <property type="entry name" value="AAA+_ATPase"/>
</dbReference>
<dbReference type="GO" id="GO:0005886">
    <property type="term" value="C:plasma membrane"/>
    <property type="evidence" value="ECO:0000318"/>
    <property type="project" value="GO_Central"/>
</dbReference>
<accession>Q7NKS3</accession>
<evidence type="ECO:0000313" key="6">
    <source>
        <dbReference type="EMBL" id="BAC89345.1"/>
    </source>
</evidence>
<dbReference type="OrthoDB" id="508245at2"/>
<dbReference type="GO" id="GO:0005524">
    <property type="term" value="F:ATP binding"/>
    <property type="evidence" value="ECO:0007669"/>
    <property type="project" value="UniProtKB-KW"/>
</dbReference>
<dbReference type="Gene3D" id="2.40.50.100">
    <property type="match status" value="1"/>
</dbReference>
<dbReference type="Pfam" id="PF00005">
    <property type="entry name" value="ABC_tran"/>
    <property type="match status" value="1"/>
</dbReference>